<proteinExistence type="predicted"/>
<dbReference type="Gramene" id="novel_model_1503_5bd9a17a">
    <property type="protein sequence ID" value="cds.novel_model_1503_5bd9a17a"/>
    <property type="gene ID" value="novel_gene_840_5bd9a17a"/>
</dbReference>
<evidence type="ECO:0000313" key="1">
    <source>
        <dbReference type="EnsemblPlants" id="cds.novel_model_1503_5bd9a17a"/>
    </source>
</evidence>
<accession>A0A803QUD9</accession>
<sequence>MIFNGFRSAWGVISEVLVSGDTVIAEGPSLSGITHASSIRRCRLYIHGLPQVTDYNKFHDDKSYINEEIKKIQDEWTFL</sequence>
<organism evidence="1 2">
    <name type="scientific">Cannabis sativa</name>
    <name type="common">Hemp</name>
    <name type="synonym">Marijuana</name>
    <dbReference type="NCBI Taxonomy" id="3483"/>
    <lineage>
        <taxon>Eukaryota</taxon>
        <taxon>Viridiplantae</taxon>
        <taxon>Streptophyta</taxon>
        <taxon>Embryophyta</taxon>
        <taxon>Tracheophyta</taxon>
        <taxon>Spermatophyta</taxon>
        <taxon>Magnoliopsida</taxon>
        <taxon>eudicotyledons</taxon>
        <taxon>Gunneridae</taxon>
        <taxon>Pentapetalae</taxon>
        <taxon>rosids</taxon>
        <taxon>fabids</taxon>
        <taxon>Rosales</taxon>
        <taxon>Cannabaceae</taxon>
        <taxon>Cannabis</taxon>
    </lineage>
</organism>
<protein>
    <submittedName>
        <fullName evidence="1">Uncharacterized protein</fullName>
    </submittedName>
</protein>
<name>A0A803QUD9_CANSA</name>
<evidence type="ECO:0000313" key="2">
    <source>
        <dbReference type="Proteomes" id="UP000596661"/>
    </source>
</evidence>
<dbReference type="Proteomes" id="UP000596661">
    <property type="component" value="Chromosome 1"/>
</dbReference>
<reference evidence="1" key="2">
    <citation type="submission" date="2021-03" db="UniProtKB">
        <authorList>
            <consortium name="EnsemblPlants"/>
        </authorList>
    </citation>
    <scope>IDENTIFICATION</scope>
</reference>
<reference evidence="1" key="1">
    <citation type="submission" date="2018-11" db="EMBL/GenBank/DDBJ databases">
        <authorList>
            <person name="Grassa J C."/>
        </authorList>
    </citation>
    <scope>NUCLEOTIDE SEQUENCE [LARGE SCALE GENOMIC DNA]</scope>
</reference>
<keyword evidence="2" id="KW-1185">Reference proteome</keyword>
<dbReference type="EMBL" id="UZAU01000032">
    <property type="status" value="NOT_ANNOTATED_CDS"/>
    <property type="molecule type" value="Genomic_DNA"/>
</dbReference>
<dbReference type="EnsemblPlants" id="novel_model_1503_5bd9a17a">
    <property type="protein sequence ID" value="cds.novel_model_1503_5bd9a17a"/>
    <property type="gene ID" value="novel_gene_840_5bd9a17a"/>
</dbReference>
<dbReference type="AlphaFoldDB" id="A0A803QUD9"/>